<gene>
    <name evidence="4" type="ordered locus">Acid_3007</name>
</gene>
<dbReference type="InterPro" id="IPR017996">
    <property type="entry name" value="MRJP/yellow-related"/>
</dbReference>
<dbReference type="eggNOG" id="COG3386">
    <property type="taxonomic scope" value="Bacteria"/>
</dbReference>
<keyword evidence="3" id="KW-0732">Signal</keyword>
<sequence length="375" mass="41148" precursor="true">MSPGAVLITLALGAAAGAADLEVVHQFQGPMPTGVTVSRAGRIFVNFPRWGDPVDFTVGEIQNGRVVPYPDADINQADASKQSDRFLSVQSVVVDPKDRLWVVDTGSIQFSKVSYGGPKLVGIDLQTNRVFKKILFPAEVAIPETYLNDVRFDLSRGSEGFAYLTDSGEKSTNGIIVVDLASGKSWRRLANHPSVKPDPAFVPVVEGQEVWNVAPSGRKSKWAMGSDGIAIDPARGLLYYCPLSSRHLFSVSLDALSDQQKSDPDVARTVADLGDKGGASDGLESDESGRVYASDYEHNLIRRRDVDGKWQTIAQDPRMLWPDTLSLSGGHLYFTCNQLHRQKQFHDGKDLRQKPYYLFRIPTDGKRISSSAPLR</sequence>
<dbReference type="GO" id="GO:0005576">
    <property type="term" value="C:extracellular region"/>
    <property type="evidence" value="ECO:0007669"/>
    <property type="project" value="UniProtKB-SubCell"/>
</dbReference>
<dbReference type="Gene3D" id="2.120.10.30">
    <property type="entry name" value="TolB, C-terminal domain"/>
    <property type="match status" value="1"/>
</dbReference>
<evidence type="ECO:0000256" key="3">
    <source>
        <dbReference type="SAM" id="SignalP"/>
    </source>
</evidence>
<dbReference type="PANTHER" id="PTHR10009">
    <property type="entry name" value="PROTEIN YELLOW-RELATED"/>
    <property type="match status" value="1"/>
</dbReference>
<evidence type="ECO:0000256" key="2">
    <source>
        <dbReference type="ARBA" id="ARBA00022525"/>
    </source>
</evidence>
<proteinExistence type="predicted"/>
<dbReference type="Pfam" id="PF03022">
    <property type="entry name" value="MRJP"/>
    <property type="match status" value="1"/>
</dbReference>
<dbReference type="AlphaFoldDB" id="Q022W0"/>
<protein>
    <submittedName>
        <fullName evidence="4">Major royal jelly protein</fullName>
    </submittedName>
</protein>
<evidence type="ECO:0000256" key="1">
    <source>
        <dbReference type="ARBA" id="ARBA00004613"/>
    </source>
</evidence>
<dbReference type="EMBL" id="CP000473">
    <property type="protein sequence ID" value="ABJ83990.1"/>
    <property type="molecule type" value="Genomic_DNA"/>
</dbReference>
<dbReference type="PANTHER" id="PTHR10009:SF18">
    <property type="entry name" value="PROTEIN YELLOW-LIKE PROTEIN"/>
    <property type="match status" value="1"/>
</dbReference>
<feature type="chain" id="PRO_5004163778" evidence="3">
    <location>
        <begin position="19"/>
        <end position="375"/>
    </location>
</feature>
<dbReference type="KEGG" id="sus:Acid_3007"/>
<comment type="subcellular location">
    <subcellularLocation>
        <location evidence="1">Secreted</location>
    </subcellularLocation>
</comment>
<reference evidence="4" key="1">
    <citation type="submission" date="2006-10" db="EMBL/GenBank/DDBJ databases">
        <title>Complete sequence of Solibacter usitatus Ellin6076.</title>
        <authorList>
            <consortium name="US DOE Joint Genome Institute"/>
            <person name="Copeland A."/>
            <person name="Lucas S."/>
            <person name="Lapidus A."/>
            <person name="Barry K."/>
            <person name="Detter J.C."/>
            <person name="Glavina del Rio T."/>
            <person name="Hammon N."/>
            <person name="Israni S."/>
            <person name="Dalin E."/>
            <person name="Tice H."/>
            <person name="Pitluck S."/>
            <person name="Thompson L.S."/>
            <person name="Brettin T."/>
            <person name="Bruce D."/>
            <person name="Han C."/>
            <person name="Tapia R."/>
            <person name="Gilna P."/>
            <person name="Schmutz J."/>
            <person name="Larimer F."/>
            <person name="Land M."/>
            <person name="Hauser L."/>
            <person name="Kyrpides N."/>
            <person name="Mikhailova N."/>
            <person name="Janssen P.H."/>
            <person name="Kuske C.R."/>
            <person name="Richardson P."/>
        </authorList>
    </citation>
    <scope>NUCLEOTIDE SEQUENCE</scope>
    <source>
        <strain evidence="4">Ellin6076</strain>
    </source>
</reference>
<organism evidence="4">
    <name type="scientific">Solibacter usitatus (strain Ellin6076)</name>
    <dbReference type="NCBI Taxonomy" id="234267"/>
    <lineage>
        <taxon>Bacteria</taxon>
        <taxon>Pseudomonadati</taxon>
        <taxon>Acidobacteriota</taxon>
        <taxon>Terriglobia</taxon>
        <taxon>Bryobacterales</taxon>
        <taxon>Solibacteraceae</taxon>
        <taxon>Candidatus Solibacter</taxon>
    </lineage>
</organism>
<dbReference type="OrthoDB" id="9797664at2"/>
<dbReference type="InterPro" id="IPR011042">
    <property type="entry name" value="6-blade_b-propeller_TolB-like"/>
</dbReference>
<feature type="signal peptide" evidence="3">
    <location>
        <begin position="1"/>
        <end position="18"/>
    </location>
</feature>
<dbReference type="STRING" id="234267.Acid_3007"/>
<evidence type="ECO:0000313" key="4">
    <source>
        <dbReference type="EMBL" id="ABJ83990.1"/>
    </source>
</evidence>
<dbReference type="InParanoid" id="Q022W0"/>
<dbReference type="HOGENOM" id="CLU_031076_0_3_0"/>
<dbReference type="SUPFAM" id="SSF63829">
    <property type="entry name" value="Calcium-dependent phosphotriesterase"/>
    <property type="match status" value="1"/>
</dbReference>
<name>Q022W0_SOLUE</name>
<keyword evidence="2" id="KW-0964">Secreted</keyword>
<accession>Q022W0</accession>